<keyword evidence="5" id="KW-0997">Cell inner membrane</keyword>
<organism evidence="15 17">
    <name type="scientific">Enterobacter sichuanensis</name>
    <dbReference type="NCBI Taxonomy" id="2071710"/>
    <lineage>
        <taxon>Bacteria</taxon>
        <taxon>Pseudomonadati</taxon>
        <taxon>Pseudomonadota</taxon>
        <taxon>Gammaproteobacteria</taxon>
        <taxon>Enterobacterales</taxon>
        <taxon>Enterobacteriaceae</taxon>
        <taxon>Enterobacter</taxon>
        <taxon>Enterobacter cloacae complex</taxon>
    </lineage>
</organism>
<keyword evidence="2" id="KW-1003">Cell membrane</keyword>
<evidence type="ECO:0000256" key="7">
    <source>
        <dbReference type="ARBA" id="ARBA00022989"/>
    </source>
</evidence>
<dbReference type="Proteomes" id="UP000033352">
    <property type="component" value="Unassembled WGS sequence"/>
</dbReference>
<keyword evidence="3" id="KW-0488">Methylation</keyword>
<feature type="transmembrane region" description="Helical" evidence="12">
    <location>
        <begin position="12"/>
        <end position="33"/>
    </location>
</feature>
<evidence type="ECO:0000256" key="10">
    <source>
        <dbReference type="ARBA" id="ARBA00029447"/>
    </source>
</evidence>
<protein>
    <submittedName>
        <fullName evidence="15 16">Chemotaxis protein</fullName>
    </submittedName>
</protein>
<dbReference type="SMART" id="SM00283">
    <property type="entry name" value="MA"/>
    <property type="match status" value="1"/>
</dbReference>
<comment type="subcellular location">
    <subcellularLocation>
        <location evidence="1">Cell inner membrane</location>
        <topology evidence="1">Multi-pass membrane protein</topology>
    </subcellularLocation>
</comment>
<comment type="similarity">
    <text evidence="10">Belongs to the methyl-accepting chemotaxis (MCP) protein family.</text>
</comment>
<dbReference type="OrthoDB" id="2489132at2"/>
<keyword evidence="6 12" id="KW-0812">Transmembrane</keyword>
<dbReference type="InterPro" id="IPR003122">
    <property type="entry name" value="Tar_rcpt_lig-bd"/>
</dbReference>
<evidence type="ECO:0000256" key="12">
    <source>
        <dbReference type="SAM" id="Phobius"/>
    </source>
</evidence>
<dbReference type="GO" id="GO:0007165">
    <property type="term" value="P:signal transduction"/>
    <property type="evidence" value="ECO:0007669"/>
    <property type="project" value="UniProtKB-KW"/>
</dbReference>
<sequence>MLKTLSIRTGLLSLLAVMTLLLLIVSGIGIYALTQSSSSLQRINHLQGEQMVQLNSGYTLILRARNEAGQAVRMMEIGMLDDASRAVKNINQEVALAQKTLKGVIDGGVADEQGQQLLNNVATTLAAYNQQGINPMLKALNDQSADNYYDLLENALIPVAKQFDNAMQAFQKWSEARGQAEVSAVQASKTRVLILIIVAALLTAGIIVLAWLVLRHMLLKPLSASIAQLENVAAGDLTHTLNAPASQEFNRLNAAIEEMRQSLMNSVLRVRDASAQIDTGSRELTAGNRDLAERTESTATSLEQTAASMEEITATVKLNADNAEQAHQLAKSVSDTADHGSEMVCYVIEKMRDISGSSARIADILSVIDGIAFQTNILALNASVEAARAGEQGRGFAVVAGEVRNLASRSADAAKEIRSLISDSQTHVNEGSELAQQAGETMDEIATEVLRMTKLMREIATASQEQSRGIEQVNIAVNQMDETAQQNAALVQQSSAATRSLEEQSRQLMDAMSSFKVTTQNAA</sequence>
<evidence type="ECO:0000256" key="11">
    <source>
        <dbReference type="PROSITE-ProRule" id="PRU00284"/>
    </source>
</evidence>
<dbReference type="EMBL" id="JZYX01000002">
    <property type="protein sequence ID" value="KJN32624.1"/>
    <property type="molecule type" value="Genomic_DNA"/>
</dbReference>
<evidence type="ECO:0000256" key="8">
    <source>
        <dbReference type="ARBA" id="ARBA00023136"/>
    </source>
</evidence>
<feature type="domain" description="HAMP" evidence="14">
    <location>
        <begin position="216"/>
        <end position="268"/>
    </location>
</feature>
<dbReference type="PROSITE" id="PS50885">
    <property type="entry name" value="HAMP"/>
    <property type="match status" value="1"/>
</dbReference>
<dbReference type="GO" id="GO:0005886">
    <property type="term" value="C:plasma membrane"/>
    <property type="evidence" value="ECO:0007669"/>
    <property type="project" value="UniProtKB-SubCell"/>
</dbReference>
<feature type="domain" description="Methyl-accepting transducer" evidence="13">
    <location>
        <begin position="273"/>
        <end position="502"/>
    </location>
</feature>
<dbReference type="PRINTS" id="PR00260">
    <property type="entry name" value="CHEMTRNSDUCR"/>
</dbReference>
<dbReference type="Pfam" id="PF00672">
    <property type="entry name" value="HAMP"/>
    <property type="match status" value="1"/>
</dbReference>
<keyword evidence="9 11" id="KW-0807">Transducer</keyword>
<dbReference type="EMBL" id="JALLIR010000001">
    <property type="protein sequence ID" value="MDR9944954.1"/>
    <property type="molecule type" value="Genomic_DNA"/>
</dbReference>
<dbReference type="SMART" id="SM00304">
    <property type="entry name" value="HAMP"/>
    <property type="match status" value="1"/>
</dbReference>
<proteinExistence type="inferred from homology"/>
<evidence type="ECO:0000256" key="1">
    <source>
        <dbReference type="ARBA" id="ARBA00004429"/>
    </source>
</evidence>
<accession>A0A0F1BH51</accession>
<dbReference type="Pfam" id="PF00015">
    <property type="entry name" value="MCPsignal"/>
    <property type="match status" value="1"/>
</dbReference>
<dbReference type="PANTHER" id="PTHR43531:SF14">
    <property type="entry name" value="METHYL-ACCEPTING CHEMOTAXIS PROTEIN I-RELATED"/>
    <property type="match status" value="1"/>
</dbReference>
<dbReference type="SUPFAM" id="SSF47170">
    <property type="entry name" value="Aspartate receptor, ligand-binding domain"/>
    <property type="match status" value="1"/>
</dbReference>
<dbReference type="CDD" id="cd11386">
    <property type="entry name" value="MCP_signal"/>
    <property type="match status" value="1"/>
</dbReference>
<evidence type="ECO:0000256" key="6">
    <source>
        <dbReference type="ARBA" id="ARBA00022692"/>
    </source>
</evidence>
<reference evidence="15 17" key="1">
    <citation type="submission" date="2015-03" db="EMBL/GenBank/DDBJ databases">
        <authorList>
            <person name="McCorrison J."/>
            <person name="Sanka R."/>
            <person name="Adams M."/>
            <person name="Brinkac L."/>
            <person name="Nierman W."/>
            <person name="Sutton G."/>
            <person name="Nelson K."/>
            <person name="Kiedrowski L."/>
            <person name="Guerrero D."/>
            <person name="Bonomo R."/>
        </authorList>
    </citation>
    <scope>NUCLEOTIDE SEQUENCE [LARGE SCALE GENOMIC DNA]</scope>
    <source>
        <strain evidence="15 17">35699</strain>
    </source>
</reference>
<evidence type="ECO:0000256" key="5">
    <source>
        <dbReference type="ARBA" id="ARBA00022519"/>
    </source>
</evidence>
<dbReference type="AlphaFoldDB" id="A0A0F1BH51"/>
<dbReference type="FunFam" id="1.10.287.950:FF:000001">
    <property type="entry name" value="Methyl-accepting chemotaxis sensory transducer"/>
    <property type="match status" value="1"/>
</dbReference>
<dbReference type="RefSeq" id="WP_045284442.1">
    <property type="nucleotide sequence ID" value="NZ_CABMND010000016.1"/>
</dbReference>
<dbReference type="InterPro" id="IPR004090">
    <property type="entry name" value="Chemotax_Me-accpt_rcpt"/>
</dbReference>
<dbReference type="GeneID" id="72830349"/>
<keyword evidence="7 12" id="KW-1133">Transmembrane helix</keyword>
<evidence type="ECO:0000259" key="13">
    <source>
        <dbReference type="PROSITE" id="PS50111"/>
    </source>
</evidence>
<dbReference type="InterPro" id="IPR004089">
    <property type="entry name" value="MCPsignal_dom"/>
</dbReference>
<evidence type="ECO:0000313" key="15">
    <source>
        <dbReference type="EMBL" id="KJN32624.1"/>
    </source>
</evidence>
<feature type="transmembrane region" description="Helical" evidence="12">
    <location>
        <begin position="192"/>
        <end position="214"/>
    </location>
</feature>
<evidence type="ECO:0000256" key="4">
    <source>
        <dbReference type="ARBA" id="ARBA00022500"/>
    </source>
</evidence>
<evidence type="ECO:0000256" key="2">
    <source>
        <dbReference type="ARBA" id="ARBA00022475"/>
    </source>
</evidence>
<reference evidence="16" key="2">
    <citation type="submission" date="2022-11" db="EMBL/GenBank/DDBJ databases">
        <title>blaNDM-1 and qnrB1 co-producing ST413 Enterobacter.</title>
        <authorList>
            <person name="Halder G."/>
            <person name="Chaudhuri B."/>
            <person name="Dutta S."/>
        </authorList>
    </citation>
    <scope>NUCLEOTIDE SEQUENCE</scope>
    <source>
        <strain evidence="16">PEER684</strain>
    </source>
</reference>
<dbReference type="Pfam" id="PF02203">
    <property type="entry name" value="TarH"/>
    <property type="match status" value="1"/>
</dbReference>
<dbReference type="PATRIC" id="fig|1619248.3.peg.1343"/>
<keyword evidence="4" id="KW-0145">Chemotaxis</keyword>
<gene>
    <name evidence="16" type="ORF">MX989_02445</name>
    <name evidence="15" type="ORF">SS37_01060</name>
</gene>
<dbReference type="GO" id="GO:0006935">
    <property type="term" value="P:chemotaxis"/>
    <property type="evidence" value="ECO:0007669"/>
    <property type="project" value="UniProtKB-KW"/>
</dbReference>
<evidence type="ECO:0000256" key="9">
    <source>
        <dbReference type="ARBA" id="ARBA00023224"/>
    </source>
</evidence>
<dbReference type="Proteomes" id="UP001185068">
    <property type="component" value="Unassembled WGS sequence"/>
</dbReference>
<evidence type="ECO:0000313" key="17">
    <source>
        <dbReference type="Proteomes" id="UP000033352"/>
    </source>
</evidence>
<dbReference type="InterPro" id="IPR035440">
    <property type="entry name" value="4HB_MCP_dom_sf"/>
</dbReference>
<dbReference type="SUPFAM" id="SSF58104">
    <property type="entry name" value="Methyl-accepting chemotaxis protein (MCP) signaling domain"/>
    <property type="match status" value="1"/>
</dbReference>
<dbReference type="PANTHER" id="PTHR43531">
    <property type="entry name" value="PROTEIN ICFG"/>
    <property type="match status" value="1"/>
</dbReference>
<keyword evidence="8 12" id="KW-0472">Membrane</keyword>
<dbReference type="InterPro" id="IPR051310">
    <property type="entry name" value="MCP_chemotaxis"/>
</dbReference>
<evidence type="ECO:0000256" key="3">
    <source>
        <dbReference type="ARBA" id="ARBA00022481"/>
    </source>
</evidence>
<dbReference type="InterPro" id="IPR003660">
    <property type="entry name" value="HAMP_dom"/>
</dbReference>
<name>A0A0F1BH51_9ENTR</name>
<comment type="caution">
    <text evidence="15">The sequence shown here is derived from an EMBL/GenBank/DDBJ whole genome shotgun (WGS) entry which is preliminary data.</text>
</comment>
<dbReference type="PROSITE" id="PS50111">
    <property type="entry name" value="CHEMOTAXIS_TRANSDUC_2"/>
    <property type="match status" value="1"/>
</dbReference>
<evidence type="ECO:0000259" key="14">
    <source>
        <dbReference type="PROSITE" id="PS50885"/>
    </source>
</evidence>
<dbReference type="Gene3D" id="1.10.287.950">
    <property type="entry name" value="Methyl-accepting chemotaxis protein"/>
    <property type="match status" value="1"/>
</dbReference>
<evidence type="ECO:0000313" key="16">
    <source>
        <dbReference type="EMBL" id="MDR9944954.1"/>
    </source>
</evidence>
<dbReference type="GO" id="GO:0004888">
    <property type="term" value="F:transmembrane signaling receptor activity"/>
    <property type="evidence" value="ECO:0007669"/>
    <property type="project" value="InterPro"/>
</dbReference>